<dbReference type="OrthoDB" id="2602040at2759"/>
<sequence length="108" mass="12717">MLIRIASSPEHRLHTCQWVDNTTSCRTDILGQQFPAHLRERHGITAVDSRLMKCRWDGCREFVQVTNVFVHIQQKHIAWKYACYNCGMEFPRANLRNTHFNQCRNTGN</sequence>
<accession>A0A0C3IGS7</accession>
<organism evidence="1 2">
    <name type="scientific">Pisolithus tinctorius Marx 270</name>
    <dbReference type="NCBI Taxonomy" id="870435"/>
    <lineage>
        <taxon>Eukaryota</taxon>
        <taxon>Fungi</taxon>
        <taxon>Dikarya</taxon>
        <taxon>Basidiomycota</taxon>
        <taxon>Agaricomycotina</taxon>
        <taxon>Agaricomycetes</taxon>
        <taxon>Agaricomycetidae</taxon>
        <taxon>Boletales</taxon>
        <taxon>Sclerodermatineae</taxon>
        <taxon>Pisolithaceae</taxon>
        <taxon>Pisolithus</taxon>
    </lineage>
</organism>
<dbReference type="AlphaFoldDB" id="A0A0C3IGS7"/>
<evidence type="ECO:0000313" key="2">
    <source>
        <dbReference type="Proteomes" id="UP000054217"/>
    </source>
</evidence>
<evidence type="ECO:0000313" key="1">
    <source>
        <dbReference type="EMBL" id="KIN96252.1"/>
    </source>
</evidence>
<protein>
    <recommendedName>
        <fullName evidence="3">C2H2-type domain-containing protein</fullName>
    </recommendedName>
</protein>
<keyword evidence="2" id="KW-1185">Reference proteome</keyword>
<reference evidence="1 2" key="1">
    <citation type="submission" date="2014-04" db="EMBL/GenBank/DDBJ databases">
        <authorList>
            <consortium name="DOE Joint Genome Institute"/>
            <person name="Kuo A."/>
            <person name="Kohler A."/>
            <person name="Costa M.D."/>
            <person name="Nagy L.G."/>
            <person name="Floudas D."/>
            <person name="Copeland A."/>
            <person name="Barry K.W."/>
            <person name="Cichocki N."/>
            <person name="Veneault-Fourrey C."/>
            <person name="LaButti K."/>
            <person name="Lindquist E.A."/>
            <person name="Lipzen A."/>
            <person name="Lundell T."/>
            <person name="Morin E."/>
            <person name="Murat C."/>
            <person name="Sun H."/>
            <person name="Tunlid A."/>
            <person name="Henrissat B."/>
            <person name="Grigoriev I.V."/>
            <person name="Hibbett D.S."/>
            <person name="Martin F."/>
            <person name="Nordberg H.P."/>
            <person name="Cantor M.N."/>
            <person name="Hua S.X."/>
        </authorList>
    </citation>
    <scope>NUCLEOTIDE SEQUENCE [LARGE SCALE GENOMIC DNA]</scope>
    <source>
        <strain evidence="1 2">Marx 270</strain>
    </source>
</reference>
<dbReference type="InParanoid" id="A0A0C3IGS7"/>
<dbReference type="HOGENOM" id="CLU_126337_0_0_1"/>
<dbReference type="EMBL" id="KN832050">
    <property type="protein sequence ID" value="KIN96252.1"/>
    <property type="molecule type" value="Genomic_DNA"/>
</dbReference>
<reference evidence="2" key="2">
    <citation type="submission" date="2015-01" db="EMBL/GenBank/DDBJ databases">
        <title>Evolutionary Origins and Diversification of the Mycorrhizal Mutualists.</title>
        <authorList>
            <consortium name="DOE Joint Genome Institute"/>
            <consortium name="Mycorrhizal Genomics Consortium"/>
            <person name="Kohler A."/>
            <person name="Kuo A."/>
            <person name="Nagy L.G."/>
            <person name="Floudas D."/>
            <person name="Copeland A."/>
            <person name="Barry K.W."/>
            <person name="Cichocki N."/>
            <person name="Veneault-Fourrey C."/>
            <person name="LaButti K."/>
            <person name="Lindquist E.A."/>
            <person name="Lipzen A."/>
            <person name="Lundell T."/>
            <person name="Morin E."/>
            <person name="Murat C."/>
            <person name="Riley R."/>
            <person name="Ohm R."/>
            <person name="Sun H."/>
            <person name="Tunlid A."/>
            <person name="Henrissat B."/>
            <person name="Grigoriev I.V."/>
            <person name="Hibbett D.S."/>
            <person name="Martin F."/>
        </authorList>
    </citation>
    <scope>NUCLEOTIDE SEQUENCE [LARGE SCALE GENOMIC DNA]</scope>
    <source>
        <strain evidence="2">Marx 270</strain>
    </source>
</reference>
<evidence type="ECO:0008006" key="3">
    <source>
        <dbReference type="Google" id="ProtNLM"/>
    </source>
</evidence>
<name>A0A0C3IGS7_PISTI</name>
<gene>
    <name evidence="1" type="ORF">M404DRAFT_1006869</name>
</gene>
<dbReference type="Proteomes" id="UP000054217">
    <property type="component" value="Unassembled WGS sequence"/>
</dbReference>
<proteinExistence type="predicted"/>